<evidence type="ECO:0000259" key="1">
    <source>
        <dbReference type="Pfam" id="PF12697"/>
    </source>
</evidence>
<comment type="caution">
    <text evidence="2">The sequence shown here is derived from an EMBL/GenBank/DDBJ whole genome shotgun (WGS) entry which is preliminary data.</text>
</comment>
<dbReference type="PANTHER" id="PTHR37017:SF11">
    <property type="entry name" value="ESTERASE_LIPASE_THIOESTERASE DOMAIN-CONTAINING PROTEIN"/>
    <property type="match status" value="1"/>
</dbReference>
<keyword evidence="2" id="KW-0378">Hydrolase</keyword>
<dbReference type="PANTHER" id="PTHR37017">
    <property type="entry name" value="AB HYDROLASE-1 DOMAIN-CONTAINING PROTEIN-RELATED"/>
    <property type="match status" value="1"/>
</dbReference>
<accession>A0A916SE96</accession>
<sequence>MSITEPSSKPTVVLVHGAFAESSSWSGVISLLLADGFPAIAVANPLRGVKYDSDYLRALLTDVTGDVVLVGHSYGGTVISGGGTDNPNVKALVYIGAFAPEEGETPGDLAGKLPGSTLAGTLTSVAVPDGGNDLYIQQSKYHAQFAADSPVEVAEVMAVTQRPILEAAFTEASGKAAWKSVPSWFLFGAEDRNIPAAVHRFMAERAGSRKTVELVGGSHTVGIPEAAQVVDLIREAASATTGQ</sequence>
<gene>
    <name evidence="2" type="ORF">GCM10010979_06650</name>
</gene>
<evidence type="ECO:0000313" key="2">
    <source>
        <dbReference type="EMBL" id="GGA94837.1"/>
    </source>
</evidence>
<dbReference type="InterPro" id="IPR000073">
    <property type="entry name" value="AB_hydrolase_1"/>
</dbReference>
<evidence type="ECO:0000313" key="3">
    <source>
        <dbReference type="Proteomes" id="UP000606922"/>
    </source>
</evidence>
<dbReference type="Proteomes" id="UP000606922">
    <property type="component" value="Unassembled WGS sequence"/>
</dbReference>
<dbReference type="InterPro" id="IPR052897">
    <property type="entry name" value="Sec-Metab_Biosynth_Hydrolase"/>
</dbReference>
<proteinExistence type="predicted"/>
<dbReference type="Gene3D" id="3.40.50.1820">
    <property type="entry name" value="alpha/beta hydrolase"/>
    <property type="match status" value="1"/>
</dbReference>
<dbReference type="Pfam" id="PF12697">
    <property type="entry name" value="Abhydrolase_6"/>
    <property type="match status" value="1"/>
</dbReference>
<dbReference type="RefSeq" id="WP_188509275.1">
    <property type="nucleotide sequence ID" value="NZ_BMGB01000001.1"/>
</dbReference>
<protein>
    <submittedName>
        <fullName evidence="2">Alpha/beta hydrolase</fullName>
    </submittedName>
</protein>
<dbReference type="InterPro" id="IPR029058">
    <property type="entry name" value="AB_hydrolase_fold"/>
</dbReference>
<keyword evidence="3" id="KW-1185">Reference proteome</keyword>
<dbReference type="GO" id="GO:0016787">
    <property type="term" value="F:hydrolase activity"/>
    <property type="evidence" value="ECO:0007669"/>
    <property type="project" value="UniProtKB-KW"/>
</dbReference>
<reference evidence="2" key="1">
    <citation type="journal article" date="2014" name="Int. J. Syst. Evol. Microbiol.">
        <title>Complete genome sequence of Corynebacterium casei LMG S-19264T (=DSM 44701T), isolated from a smear-ripened cheese.</title>
        <authorList>
            <consortium name="US DOE Joint Genome Institute (JGI-PGF)"/>
            <person name="Walter F."/>
            <person name="Albersmeier A."/>
            <person name="Kalinowski J."/>
            <person name="Ruckert C."/>
        </authorList>
    </citation>
    <scope>NUCLEOTIDE SEQUENCE</scope>
    <source>
        <strain evidence="2">CGMCC 1.12813</strain>
    </source>
</reference>
<name>A0A916SE96_9MICO</name>
<dbReference type="AlphaFoldDB" id="A0A916SE96"/>
<dbReference type="EMBL" id="BMGB01000001">
    <property type="protein sequence ID" value="GGA94837.1"/>
    <property type="molecule type" value="Genomic_DNA"/>
</dbReference>
<organism evidence="2 3">
    <name type="scientific">Conyzicola nivalis</name>
    <dbReference type="NCBI Taxonomy" id="1477021"/>
    <lineage>
        <taxon>Bacteria</taxon>
        <taxon>Bacillati</taxon>
        <taxon>Actinomycetota</taxon>
        <taxon>Actinomycetes</taxon>
        <taxon>Micrococcales</taxon>
        <taxon>Microbacteriaceae</taxon>
        <taxon>Conyzicola</taxon>
    </lineage>
</organism>
<feature type="domain" description="AB hydrolase-1" evidence="1">
    <location>
        <begin position="12"/>
        <end position="231"/>
    </location>
</feature>
<dbReference type="SUPFAM" id="SSF53474">
    <property type="entry name" value="alpha/beta-Hydrolases"/>
    <property type="match status" value="1"/>
</dbReference>
<reference evidence="2" key="2">
    <citation type="submission" date="2020-09" db="EMBL/GenBank/DDBJ databases">
        <authorList>
            <person name="Sun Q."/>
            <person name="Zhou Y."/>
        </authorList>
    </citation>
    <scope>NUCLEOTIDE SEQUENCE</scope>
    <source>
        <strain evidence="2">CGMCC 1.12813</strain>
    </source>
</reference>